<dbReference type="EMBL" id="CP026095">
    <property type="protein sequence ID" value="AZV45501.1"/>
    <property type="molecule type" value="Genomic_DNA"/>
</dbReference>
<dbReference type="SUPFAM" id="SSF53807">
    <property type="entry name" value="Helical backbone' metal receptor"/>
    <property type="match status" value="1"/>
</dbReference>
<keyword evidence="3" id="KW-0175">Coiled coil</keyword>
<evidence type="ECO:0000256" key="4">
    <source>
        <dbReference type="SAM" id="SignalP"/>
    </source>
</evidence>
<evidence type="ECO:0000256" key="3">
    <source>
        <dbReference type="SAM" id="Coils"/>
    </source>
</evidence>
<accession>A0A3Q9RR18</accession>
<feature type="signal peptide" evidence="4">
    <location>
        <begin position="1"/>
        <end position="29"/>
    </location>
</feature>
<evidence type="ECO:0000259" key="5">
    <source>
        <dbReference type="PROSITE" id="PS50983"/>
    </source>
</evidence>
<evidence type="ECO:0000256" key="1">
    <source>
        <dbReference type="ARBA" id="ARBA00008814"/>
    </source>
</evidence>
<dbReference type="InterPro" id="IPR002491">
    <property type="entry name" value="ABC_transptr_periplasmic_BD"/>
</dbReference>
<evidence type="ECO:0000256" key="2">
    <source>
        <dbReference type="ARBA" id="ARBA00022729"/>
    </source>
</evidence>
<reference evidence="6 7" key="1">
    <citation type="submission" date="2018-01" db="EMBL/GenBank/DDBJ databases">
        <title>Bacillus asahii Genome sequencing and assembly.</title>
        <authorList>
            <person name="Jiang H."/>
            <person name="Feng Y."/>
            <person name="Zhao F."/>
            <person name="Lin X."/>
        </authorList>
    </citation>
    <scope>NUCLEOTIDE SEQUENCE [LARGE SCALE GENOMIC DNA]</scope>
    <source>
        <strain evidence="6 7">OM18</strain>
    </source>
</reference>
<gene>
    <name evidence="6" type="ORF">BAOM_4943</name>
</gene>
<dbReference type="GO" id="GO:0071281">
    <property type="term" value="P:cellular response to iron ion"/>
    <property type="evidence" value="ECO:0007669"/>
    <property type="project" value="TreeGrafter"/>
</dbReference>
<evidence type="ECO:0000313" key="7">
    <source>
        <dbReference type="Proteomes" id="UP000283095"/>
    </source>
</evidence>
<dbReference type="PROSITE" id="PS51257">
    <property type="entry name" value="PROKAR_LIPOPROTEIN"/>
    <property type="match status" value="1"/>
</dbReference>
<dbReference type="InterPro" id="IPR054828">
    <property type="entry name" value="Vit_B12_bind_prot"/>
</dbReference>
<dbReference type="NCBIfam" id="NF038402">
    <property type="entry name" value="TroA_like"/>
    <property type="match status" value="1"/>
</dbReference>
<dbReference type="PANTHER" id="PTHR30535">
    <property type="entry name" value="VITAMIN B12-BINDING PROTEIN"/>
    <property type="match status" value="1"/>
</dbReference>
<keyword evidence="2 4" id="KW-0732">Signal</keyword>
<feature type="domain" description="Fe/B12 periplasmic-binding" evidence="5">
    <location>
        <begin position="74"/>
        <end position="330"/>
    </location>
</feature>
<feature type="chain" id="PRO_5039540595" evidence="4">
    <location>
        <begin position="30"/>
        <end position="332"/>
    </location>
</feature>
<name>A0A3Q9RR18_9BACI</name>
<evidence type="ECO:0000313" key="6">
    <source>
        <dbReference type="EMBL" id="AZV45501.1"/>
    </source>
</evidence>
<feature type="coiled-coil region" evidence="3">
    <location>
        <begin position="175"/>
        <end position="209"/>
    </location>
</feature>
<dbReference type="FunFam" id="3.40.50.1980:FF:000035">
    <property type="entry name" value="Iron ABC transporter substrate-binding protein"/>
    <property type="match status" value="1"/>
</dbReference>
<organism evidence="6 7">
    <name type="scientific">Peribacillus asahii</name>
    <dbReference type="NCBI Taxonomy" id="228899"/>
    <lineage>
        <taxon>Bacteria</taxon>
        <taxon>Bacillati</taxon>
        <taxon>Bacillota</taxon>
        <taxon>Bacilli</taxon>
        <taxon>Bacillales</taxon>
        <taxon>Bacillaceae</taxon>
        <taxon>Peribacillus</taxon>
    </lineage>
</organism>
<dbReference type="CDD" id="cd01143">
    <property type="entry name" value="YvrC"/>
    <property type="match status" value="1"/>
</dbReference>
<dbReference type="Pfam" id="PF01497">
    <property type="entry name" value="Peripla_BP_2"/>
    <property type="match status" value="1"/>
</dbReference>
<dbReference type="PROSITE" id="PS50983">
    <property type="entry name" value="FE_B12_PBP"/>
    <property type="match status" value="1"/>
</dbReference>
<dbReference type="PANTHER" id="PTHR30535:SF34">
    <property type="entry name" value="MOLYBDATE-BINDING PROTEIN MOLA"/>
    <property type="match status" value="1"/>
</dbReference>
<comment type="similarity">
    <text evidence="1">Belongs to the bacterial solute-binding protein 8 family.</text>
</comment>
<sequence>MFKKEKWGISMKKLSSLSAVLVLSVGLMAGCGDSSKEENASTSKGNEPTATQAFPVTIKDAAGEEVTIEKEPKKIVSLIPSNTEIVFELGAGDNVVGVSDNDNYPKEVEKIEKIGGMEMNTEKVIAMEPDLVLAHASNAHNGSEGIKQLKEVGIPVLVVNDSQNFEQVYESIEMIGQATGENEAAEELVQDMQEDLKEIEEKAKAVTEQDRKKVLIEVSPAPEIYSPGKNTFMNEMLQIIGADNVAGDLEGWAKIDEESMIAANPDVIVTTYGYYTEDPVAQVKSRNGWEDVTAIKQEQIYDVHSDLVTRSGPRLVEGVEELAEAIYPEIFN</sequence>
<dbReference type="Proteomes" id="UP000283095">
    <property type="component" value="Chromosome"/>
</dbReference>
<proteinExistence type="inferred from homology"/>
<protein>
    <submittedName>
        <fullName evidence="6">Iron ABC transporter substrate-binding protein</fullName>
    </submittedName>
</protein>
<dbReference type="Gene3D" id="3.40.50.1980">
    <property type="entry name" value="Nitrogenase molybdenum iron protein domain"/>
    <property type="match status" value="2"/>
</dbReference>
<dbReference type="KEGG" id="pasa:BAOM_4943"/>
<dbReference type="InterPro" id="IPR050902">
    <property type="entry name" value="ABC_Transporter_SBP"/>
</dbReference>
<dbReference type="AlphaFoldDB" id="A0A3Q9RR18"/>